<comment type="caution">
    <text evidence="2">The sequence shown here is derived from an EMBL/GenBank/DDBJ whole genome shotgun (WGS) entry which is preliminary data.</text>
</comment>
<dbReference type="EMBL" id="JADCTT010000001">
    <property type="protein sequence ID" value="KAF9760310.1"/>
    <property type="molecule type" value="Genomic_DNA"/>
</dbReference>
<proteinExistence type="predicted"/>
<sequence>MPANKRPKGLSFRPKNIRTPQHIRDQRVLDAQEREEEDYWWEHHGISPKDQDRARHNLSTRHRPSPTPTQQALNRERDQRRHQQRLQRRNQQQYQQPSQQIELPSFCQQPSQQWNQHEHQRQRQQSKLPPFYRQPQPDGALSPPYFEYRYSGKQGIDDQVHQSFCQAQRLTVPDFKDTIKSLLHKLANNEFEELRSMGYMKTIRE</sequence>
<dbReference type="AlphaFoldDB" id="A0A8H7TUU5"/>
<feature type="compositionally biased region" description="Polar residues" evidence="1">
    <location>
        <begin position="106"/>
        <end position="115"/>
    </location>
</feature>
<evidence type="ECO:0000313" key="3">
    <source>
        <dbReference type="Proteomes" id="UP000616885"/>
    </source>
</evidence>
<feature type="compositionally biased region" description="Basic and acidic residues" evidence="1">
    <location>
        <begin position="40"/>
        <end position="55"/>
    </location>
</feature>
<reference evidence="2" key="1">
    <citation type="submission" date="2020-10" db="EMBL/GenBank/DDBJ databases">
        <title>High-Quality Genome Resource of Clonostachys rosea strain S41 by Oxford Nanopore Long-Read Sequencing.</title>
        <authorList>
            <person name="Wang H."/>
        </authorList>
    </citation>
    <scope>NUCLEOTIDE SEQUENCE</scope>
    <source>
        <strain evidence="2">S41</strain>
    </source>
</reference>
<feature type="region of interest" description="Disordered" evidence="1">
    <location>
        <begin position="1"/>
        <end position="142"/>
    </location>
</feature>
<name>A0A8H7TUU5_BIOOC</name>
<organism evidence="2 3">
    <name type="scientific">Bionectria ochroleuca</name>
    <name type="common">Gliocladium roseum</name>
    <dbReference type="NCBI Taxonomy" id="29856"/>
    <lineage>
        <taxon>Eukaryota</taxon>
        <taxon>Fungi</taxon>
        <taxon>Dikarya</taxon>
        <taxon>Ascomycota</taxon>
        <taxon>Pezizomycotina</taxon>
        <taxon>Sordariomycetes</taxon>
        <taxon>Hypocreomycetidae</taxon>
        <taxon>Hypocreales</taxon>
        <taxon>Bionectriaceae</taxon>
        <taxon>Clonostachys</taxon>
    </lineage>
</organism>
<feature type="compositionally biased region" description="Basic and acidic residues" evidence="1">
    <location>
        <begin position="22"/>
        <end position="32"/>
    </location>
</feature>
<gene>
    <name evidence="2" type="ORF">IM811_002004</name>
</gene>
<protein>
    <submittedName>
        <fullName evidence="2">Uncharacterized protein</fullName>
    </submittedName>
</protein>
<dbReference type="Proteomes" id="UP000616885">
    <property type="component" value="Unassembled WGS sequence"/>
</dbReference>
<evidence type="ECO:0000256" key="1">
    <source>
        <dbReference type="SAM" id="MobiDB-lite"/>
    </source>
</evidence>
<accession>A0A8H7TUU5</accession>
<feature type="compositionally biased region" description="Low complexity" evidence="1">
    <location>
        <begin position="89"/>
        <end position="100"/>
    </location>
</feature>
<evidence type="ECO:0000313" key="2">
    <source>
        <dbReference type="EMBL" id="KAF9760310.1"/>
    </source>
</evidence>